<name>X0VRK9_9ZZZZ</name>
<accession>X0VRK9</accession>
<proteinExistence type="predicted"/>
<dbReference type="InterPro" id="IPR015955">
    <property type="entry name" value="Lactate_DH/Glyco_Ohase_4_C"/>
</dbReference>
<evidence type="ECO:0008006" key="2">
    <source>
        <dbReference type="Google" id="ProtNLM"/>
    </source>
</evidence>
<dbReference type="AlphaFoldDB" id="X0VRK9"/>
<gene>
    <name evidence="1" type="ORF">S01H1_56733</name>
</gene>
<dbReference type="GO" id="GO:0016616">
    <property type="term" value="F:oxidoreductase activity, acting on the CH-OH group of donors, NAD or NADP as acceptor"/>
    <property type="evidence" value="ECO:0007669"/>
    <property type="project" value="InterPro"/>
</dbReference>
<sequence length="77" mass="8964">EAIIHAMMVDPLSAAVCSPEEIRKMAEELFKAEKSYIPKWCQKPKTKKIKIKRRKYTKKRKVVIEEVSSMSARGKKK</sequence>
<feature type="non-terminal residue" evidence="1">
    <location>
        <position position="1"/>
    </location>
</feature>
<dbReference type="Gene3D" id="3.90.110.10">
    <property type="entry name" value="Lactate dehydrogenase/glycoside hydrolase, family 4, C-terminal"/>
    <property type="match status" value="1"/>
</dbReference>
<reference evidence="1" key="1">
    <citation type="journal article" date="2014" name="Front. Microbiol.">
        <title>High frequency of phylogenetically diverse reductive dehalogenase-homologous genes in deep subseafloor sedimentary metagenomes.</title>
        <authorList>
            <person name="Kawai M."/>
            <person name="Futagami T."/>
            <person name="Toyoda A."/>
            <person name="Takaki Y."/>
            <person name="Nishi S."/>
            <person name="Hori S."/>
            <person name="Arai W."/>
            <person name="Tsubouchi T."/>
            <person name="Morono Y."/>
            <person name="Uchiyama I."/>
            <person name="Ito T."/>
            <person name="Fujiyama A."/>
            <person name="Inagaki F."/>
            <person name="Takami H."/>
        </authorList>
    </citation>
    <scope>NUCLEOTIDE SEQUENCE</scope>
    <source>
        <strain evidence="1">Expedition CK06-06</strain>
    </source>
</reference>
<dbReference type="SUPFAM" id="SSF56327">
    <property type="entry name" value="LDH C-terminal domain-like"/>
    <property type="match status" value="1"/>
</dbReference>
<comment type="caution">
    <text evidence="1">The sequence shown here is derived from an EMBL/GenBank/DDBJ whole genome shotgun (WGS) entry which is preliminary data.</text>
</comment>
<protein>
    <recommendedName>
        <fullName evidence="2">Glycosyl hydrolase family 4 C-terminal domain-containing protein</fullName>
    </recommendedName>
</protein>
<dbReference type="EMBL" id="BARS01036958">
    <property type="protein sequence ID" value="GAG20865.1"/>
    <property type="molecule type" value="Genomic_DNA"/>
</dbReference>
<organism evidence="1">
    <name type="scientific">marine sediment metagenome</name>
    <dbReference type="NCBI Taxonomy" id="412755"/>
    <lineage>
        <taxon>unclassified sequences</taxon>
        <taxon>metagenomes</taxon>
        <taxon>ecological metagenomes</taxon>
    </lineage>
</organism>
<evidence type="ECO:0000313" key="1">
    <source>
        <dbReference type="EMBL" id="GAG20865.1"/>
    </source>
</evidence>